<evidence type="ECO:0008006" key="4">
    <source>
        <dbReference type="Google" id="ProtNLM"/>
    </source>
</evidence>
<dbReference type="PANTHER" id="PTHR38468:SF1">
    <property type="entry name" value="SLL0939 PROTEIN"/>
    <property type="match status" value="1"/>
</dbReference>
<keyword evidence="1" id="KW-0812">Transmembrane</keyword>
<dbReference type="EMBL" id="MVBM01000005">
    <property type="protein sequence ID" value="OOK71966.1"/>
    <property type="molecule type" value="Genomic_DNA"/>
</dbReference>
<dbReference type="Proteomes" id="UP000189229">
    <property type="component" value="Unassembled WGS sequence"/>
</dbReference>
<keyword evidence="1" id="KW-0472">Membrane</keyword>
<feature type="transmembrane region" description="Helical" evidence="1">
    <location>
        <begin position="59"/>
        <end position="77"/>
    </location>
</feature>
<gene>
    <name evidence="2" type="ORF">BZL30_5789</name>
</gene>
<proteinExistence type="predicted"/>
<name>A0A1V3WZK0_MYCKA</name>
<reference evidence="2 3" key="1">
    <citation type="submission" date="2017-02" db="EMBL/GenBank/DDBJ databases">
        <title>Complete genome sequences of Mycobacterium kansasii strains isolated from rhesus macaques.</title>
        <authorList>
            <person name="Panda A."/>
            <person name="Nagaraj S."/>
            <person name="Zhao X."/>
            <person name="Tettelin H."/>
            <person name="Detolla L.J."/>
        </authorList>
    </citation>
    <scope>NUCLEOTIDE SEQUENCE [LARGE SCALE GENOMIC DNA]</scope>
    <source>
        <strain evidence="2 3">11-3813</strain>
    </source>
</reference>
<dbReference type="InterPro" id="IPR012427">
    <property type="entry name" value="DUF1622"/>
</dbReference>
<feature type="transmembrane region" description="Helical" evidence="1">
    <location>
        <begin position="20"/>
        <end position="38"/>
    </location>
</feature>
<protein>
    <recommendedName>
        <fullName evidence="4">DUF1622 domain-containing protein</fullName>
    </recommendedName>
</protein>
<dbReference type="PANTHER" id="PTHR38468">
    <property type="entry name" value="SLL0939 PROTEIN"/>
    <property type="match status" value="1"/>
</dbReference>
<dbReference type="AlphaFoldDB" id="A0A1V3WZK0"/>
<evidence type="ECO:0000313" key="3">
    <source>
        <dbReference type="Proteomes" id="UP000189229"/>
    </source>
</evidence>
<sequence>MPAMSFIETVVRVGMAIDGLGVAVIIIGAVGAIVLFLCRAPRNAGQAYREFRVQLGRSILVGLELLVAGDIIKTIALKPNAQSVAALAGIVAIRTFLSFSLTVEMTGRWPWQQNHTTAAPPGEPIKDT</sequence>
<evidence type="ECO:0000313" key="2">
    <source>
        <dbReference type="EMBL" id="OOK71966.1"/>
    </source>
</evidence>
<keyword evidence="1" id="KW-1133">Transmembrane helix</keyword>
<organism evidence="2 3">
    <name type="scientific">Mycobacterium kansasii</name>
    <dbReference type="NCBI Taxonomy" id="1768"/>
    <lineage>
        <taxon>Bacteria</taxon>
        <taxon>Bacillati</taxon>
        <taxon>Actinomycetota</taxon>
        <taxon>Actinomycetes</taxon>
        <taxon>Mycobacteriales</taxon>
        <taxon>Mycobacteriaceae</taxon>
        <taxon>Mycobacterium</taxon>
    </lineage>
</organism>
<accession>A0A1V3WZK0</accession>
<feature type="transmembrane region" description="Helical" evidence="1">
    <location>
        <begin position="83"/>
        <end position="103"/>
    </location>
</feature>
<comment type="caution">
    <text evidence="2">The sequence shown here is derived from an EMBL/GenBank/DDBJ whole genome shotgun (WGS) entry which is preliminary data.</text>
</comment>
<dbReference type="Pfam" id="PF07784">
    <property type="entry name" value="DUF1622"/>
    <property type="match status" value="1"/>
</dbReference>
<evidence type="ECO:0000256" key="1">
    <source>
        <dbReference type="SAM" id="Phobius"/>
    </source>
</evidence>